<comment type="caution">
    <text evidence="10">The sequence shown here is derived from an EMBL/GenBank/DDBJ whole genome shotgun (WGS) entry which is preliminary data.</text>
</comment>
<dbReference type="GO" id="GO:0005737">
    <property type="term" value="C:cytoplasm"/>
    <property type="evidence" value="ECO:0007669"/>
    <property type="project" value="TreeGrafter"/>
</dbReference>
<dbReference type="AlphaFoldDB" id="A0A066UDV5"/>
<dbReference type="eggNOG" id="COG0005">
    <property type="taxonomic scope" value="Bacteria"/>
</dbReference>
<comment type="function">
    <text evidence="1">The purine nucleoside phosphorylases catalyze the phosphorolytic breakdown of the N-glycosidic bond in the beta-(deoxy)ribonucleoside molecules, with the formation of the corresponding free purine bases and pentose-1-phosphate. Cleaves guanosine, inosine, 2'-deoxyguanosine and 2'-deoxyinosine.</text>
</comment>
<accession>A0A066UDV5</accession>
<dbReference type="Proteomes" id="UP000027345">
    <property type="component" value="Unassembled WGS sequence"/>
</dbReference>
<dbReference type="PANTHER" id="PTHR11904">
    <property type="entry name" value="METHYLTHIOADENOSINE/PURINE NUCLEOSIDE PHOSPHORYLASE"/>
    <property type="match status" value="1"/>
</dbReference>
<keyword evidence="6" id="KW-0808">Transferase</keyword>
<organism evidence="10 11">
    <name type="scientific">Amycolatopsis rifamycinica</name>
    <dbReference type="NCBI Taxonomy" id="287986"/>
    <lineage>
        <taxon>Bacteria</taxon>
        <taxon>Bacillati</taxon>
        <taxon>Actinomycetota</taxon>
        <taxon>Actinomycetes</taxon>
        <taxon>Pseudonocardiales</taxon>
        <taxon>Pseudonocardiaceae</taxon>
        <taxon>Amycolatopsis</taxon>
    </lineage>
</organism>
<dbReference type="SUPFAM" id="SSF53167">
    <property type="entry name" value="Purine and uridine phosphorylases"/>
    <property type="match status" value="1"/>
</dbReference>
<name>A0A066UDV5_9PSEU</name>
<dbReference type="InterPro" id="IPR035994">
    <property type="entry name" value="Nucleoside_phosphorylase_sf"/>
</dbReference>
<evidence type="ECO:0000256" key="1">
    <source>
        <dbReference type="ARBA" id="ARBA00002678"/>
    </source>
</evidence>
<sequence>MTESGRSPSDSFVAPQATWEQMAAEAGKMLLNDWGEHAACIVLGSGWSAAAQRWEAGGSDLRSVTTLPGFVGTTVAGHAGTVQSVPFGDKRALVFRGRTHYYESRDPFAVAHAVRVALAVGCRLVVLTNAAGAINPDYGLGQVVLIRDHINLTWVSPFNFRPNLDPSAIYSSRLLAEMKSLLPDTPTGVYAQFIGPQFESPAEIKMAAQAGADLAGMSTAIEALAAAAGGAEVLGMSLVTNAAAGMPGAVLDHKDVLAVGRKSAGAVIDIINDAVVRLLQD</sequence>
<evidence type="ECO:0000256" key="7">
    <source>
        <dbReference type="ARBA" id="ARBA00031036"/>
    </source>
</evidence>
<dbReference type="RefSeq" id="WP_051735746.1">
    <property type="nucleotide sequence ID" value="NZ_JMQI01000002.1"/>
</dbReference>
<evidence type="ECO:0000256" key="3">
    <source>
        <dbReference type="ARBA" id="ARBA00006751"/>
    </source>
</evidence>
<feature type="domain" description="Nucleoside phosphorylase" evidence="9">
    <location>
        <begin position="98"/>
        <end position="273"/>
    </location>
</feature>
<evidence type="ECO:0000256" key="6">
    <source>
        <dbReference type="ARBA" id="ARBA00022679"/>
    </source>
</evidence>
<proteinExistence type="inferred from homology"/>
<dbReference type="EC" id="2.4.2.1" evidence="4"/>
<dbReference type="Gene3D" id="3.40.50.1580">
    <property type="entry name" value="Nucleoside phosphorylase domain"/>
    <property type="match status" value="1"/>
</dbReference>
<comment type="pathway">
    <text evidence="2">Purine metabolism; purine nucleoside salvage.</text>
</comment>
<dbReference type="UniPathway" id="UPA00606"/>
<dbReference type="NCBIfam" id="NF006054">
    <property type="entry name" value="PRK08202.1"/>
    <property type="match status" value="1"/>
</dbReference>
<gene>
    <name evidence="10" type="ORF">DV20_01285</name>
</gene>
<evidence type="ECO:0000313" key="11">
    <source>
        <dbReference type="Proteomes" id="UP000027345"/>
    </source>
</evidence>
<keyword evidence="5" id="KW-0328">Glycosyltransferase</keyword>
<evidence type="ECO:0000256" key="2">
    <source>
        <dbReference type="ARBA" id="ARBA00005058"/>
    </source>
</evidence>
<comment type="catalytic activity">
    <reaction evidence="8">
        <text>a purine 2'-deoxy-D-ribonucleoside + phosphate = a purine nucleobase + 2-deoxy-alpha-D-ribose 1-phosphate</text>
        <dbReference type="Rhea" id="RHEA:36431"/>
        <dbReference type="ChEBI" id="CHEBI:26386"/>
        <dbReference type="ChEBI" id="CHEBI:43474"/>
        <dbReference type="ChEBI" id="CHEBI:57259"/>
        <dbReference type="ChEBI" id="CHEBI:142361"/>
        <dbReference type="EC" id="2.4.2.1"/>
    </reaction>
</comment>
<dbReference type="STRING" id="287986.DV20_01285"/>
<dbReference type="InterPro" id="IPR011268">
    <property type="entry name" value="Purine_phosphorylase"/>
</dbReference>
<evidence type="ECO:0000313" key="10">
    <source>
        <dbReference type="EMBL" id="KDN24052.1"/>
    </source>
</evidence>
<dbReference type="Pfam" id="PF01048">
    <property type="entry name" value="PNP_UDP_1"/>
    <property type="match status" value="1"/>
</dbReference>
<comment type="similarity">
    <text evidence="3">Belongs to the PNP/MTAP phosphorylase family.</text>
</comment>
<dbReference type="EMBL" id="JMQI01000002">
    <property type="protein sequence ID" value="KDN24052.1"/>
    <property type="molecule type" value="Genomic_DNA"/>
</dbReference>
<dbReference type="GO" id="GO:0004731">
    <property type="term" value="F:purine-nucleoside phosphorylase activity"/>
    <property type="evidence" value="ECO:0007669"/>
    <property type="project" value="UniProtKB-EC"/>
</dbReference>
<evidence type="ECO:0000256" key="8">
    <source>
        <dbReference type="ARBA" id="ARBA00048556"/>
    </source>
</evidence>
<dbReference type="CDD" id="cd09009">
    <property type="entry name" value="PNP-EcPNPII_like"/>
    <property type="match status" value="1"/>
</dbReference>
<dbReference type="PANTHER" id="PTHR11904:SF9">
    <property type="entry name" value="PURINE NUCLEOSIDE PHOSPHORYLASE-RELATED"/>
    <property type="match status" value="1"/>
</dbReference>
<evidence type="ECO:0000256" key="4">
    <source>
        <dbReference type="ARBA" id="ARBA00011886"/>
    </source>
</evidence>
<dbReference type="InterPro" id="IPR000845">
    <property type="entry name" value="Nucleoside_phosphorylase_d"/>
</dbReference>
<dbReference type="OrthoDB" id="1523230at2"/>
<reference evidence="10 11" key="1">
    <citation type="submission" date="2014-05" db="EMBL/GenBank/DDBJ databases">
        <title>Draft genome sequence of Amycolatopsis rifamycinica DSM 46095.</title>
        <authorList>
            <person name="Lal R."/>
            <person name="Saxena A."/>
            <person name="Kumari R."/>
            <person name="Mukherjee U."/>
            <person name="Singh P."/>
            <person name="Sangwan N."/>
            <person name="Mahato N.K."/>
        </authorList>
    </citation>
    <scope>NUCLEOTIDE SEQUENCE [LARGE SCALE GENOMIC DNA]</scope>
    <source>
        <strain evidence="10 11">DSM 46095</strain>
    </source>
</reference>
<evidence type="ECO:0000256" key="5">
    <source>
        <dbReference type="ARBA" id="ARBA00022676"/>
    </source>
</evidence>
<evidence type="ECO:0000259" key="9">
    <source>
        <dbReference type="Pfam" id="PF01048"/>
    </source>
</evidence>
<protein>
    <recommendedName>
        <fullName evidence="4">purine-nucleoside phosphorylase</fullName>
        <ecNumber evidence="4">2.4.2.1</ecNumber>
    </recommendedName>
    <alternativeName>
        <fullName evidence="7">Inosine-guanosine phosphorylase</fullName>
    </alternativeName>
</protein>
<dbReference type="GO" id="GO:0009116">
    <property type="term" value="P:nucleoside metabolic process"/>
    <property type="evidence" value="ECO:0007669"/>
    <property type="project" value="InterPro"/>
</dbReference>
<keyword evidence="11" id="KW-1185">Reference proteome</keyword>